<keyword evidence="4" id="KW-0547">Nucleotide-binding</keyword>
<dbReference type="InterPro" id="IPR023313">
    <property type="entry name" value="UBQ-conjugating_AS"/>
</dbReference>
<proteinExistence type="evidence at transcript level"/>
<dbReference type="InterPro" id="IPR050113">
    <property type="entry name" value="Ub_conjugating_enzyme"/>
</dbReference>
<dbReference type="Pfam" id="PF00179">
    <property type="entry name" value="UQ_con"/>
    <property type="match status" value="1"/>
</dbReference>
<reference evidence="6" key="1">
    <citation type="submission" date="2013-02" db="EMBL/GenBank/DDBJ databases">
        <title>Immune-Related transcriptome of Coptotermes formosanus Shiraki workers: the defense mechanism.</title>
        <authorList>
            <person name="Hussain A."/>
            <person name="Li Y.F."/>
            <person name="Cheng Y."/>
            <person name="Liu Y."/>
            <person name="Chen C.C."/>
            <person name="Wen S.Y."/>
        </authorList>
    </citation>
    <scope>NUCLEOTIDE SEQUENCE</scope>
</reference>
<dbReference type="InterPro" id="IPR016135">
    <property type="entry name" value="UBQ-conjugating_enzyme/RWD"/>
</dbReference>
<feature type="active site" description="Glycyl thioester intermediate" evidence="3">
    <location>
        <position position="89"/>
    </location>
</feature>
<dbReference type="PROSITE" id="PS50127">
    <property type="entry name" value="UBC_2"/>
    <property type="match status" value="1"/>
</dbReference>
<evidence type="ECO:0000256" key="3">
    <source>
        <dbReference type="PROSITE-ProRule" id="PRU10133"/>
    </source>
</evidence>
<name>R4UJX3_COPFO</name>
<organism evidence="6">
    <name type="scientific">Coptotermes formosanus</name>
    <name type="common">Formosan subterranean termite</name>
    <dbReference type="NCBI Taxonomy" id="36987"/>
    <lineage>
        <taxon>Eukaryota</taxon>
        <taxon>Metazoa</taxon>
        <taxon>Ecdysozoa</taxon>
        <taxon>Arthropoda</taxon>
        <taxon>Hexapoda</taxon>
        <taxon>Insecta</taxon>
        <taxon>Pterygota</taxon>
        <taxon>Neoptera</taxon>
        <taxon>Polyneoptera</taxon>
        <taxon>Dictyoptera</taxon>
        <taxon>Blattodea</taxon>
        <taxon>Blattoidea</taxon>
        <taxon>Termitoidae</taxon>
        <taxon>Rhinotermitidae</taxon>
        <taxon>Coptotermes</taxon>
    </lineage>
</organism>
<dbReference type="AlphaFoldDB" id="R4UJX3"/>
<evidence type="ECO:0000259" key="5">
    <source>
        <dbReference type="PROSITE" id="PS50127"/>
    </source>
</evidence>
<sequence>MSNERTAQIIGRRFQECLGNEDNYRVSIPDSSNAFKWRVIIIGQKGTLIEGGQFPAEIRFPSNFPFAPPTMKFLCPMFHPNIRDDGDVCISILHPAGDDQYGYEKSEERWRPGLSMHSVFMSVQWMLDQPNPESPHNVEAAKVFRNNKDEYIRRVKMTVENSIKYV</sequence>
<dbReference type="SMART" id="SM00212">
    <property type="entry name" value="UBCc"/>
    <property type="match status" value="1"/>
</dbReference>
<evidence type="ECO:0000256" key="1">
    <source>
        <dbReference type="ARBA" id="ARBA00022679"/>
    </source>
</evidence>
<dbReference type="PANTHER" id="PTHR24067">
    <property type="entry name" value="UBIQUITIN-CONJUGATING ENZYME E2"/>
    <property type="match status" value="1"/>
</dbReference>
<dbReference type="PROSITE" id="PS00183">
    <property type="entry name" value="UBC_1"/>
    <property type="match status" value="1"/>
</dbReference>
<dbReference type="InterPro" id="IPR000608">
    <property type="entry name" value="UBC"/>
</dbReference>
<dbReference type="GO" id="GO:0005524">
    <property type="term" value="F:ATP binding"/>
    <property type="evidence" value="ECO:0007669"/>
    <property type="project" value="UniProtKB-UniRule"/>
</dbReference>
<dbReference type="GO" id="GO:0016740">
    <property type="term" value="F:transferase activity"/>
    <property type="evidence" value="ECO:0007669"/>
    <property type="project" value="UniProtKB-KW"/>
</dbReference>
<evidence type="ECO:0000256" key="4">
    <source>
        <dbReference type="RuleBase" id="RU362109"/>
    </source>
</evidence>
<evidence type="ECO:0000256" key="2">
    <source>
        <dbReference type="ARBA" id="ARBA00022786"/>
    </source>
</evidence>
<accession>R4UJX3</accession>
<dbReference type="SUPFAM" id="SSF54495">
    <property type="entry name" value="UBC-like"/>
    <property type="match status" value="1"/>
</dbReference>
<keyword evidence="4" id="KW-0067">ATP-binding</keyword>
<dbReference type="EMBL" id="KC571880">
    <property type="protein sequence ID" value="AGM32379.1"/>
    <property type="molecule type" value="mRNA"/>
</dbReference>
<evidence type="ECO:0000313" key="6">
    <source>
        <dbReference type="EMBL" id="AGM32379.1"/>
    </source>
</evidence>
<keyword evidence="1" id="KW-0808">Transferase</keyword>
<keyword evidence="2 4" id="KW-0833">Ubl conjugation pathway</keyword>
<protein>
    <submittedName>
        <fullName evidence="6">Ubiquitin conjugating enzyme</fullName>
    </submittedName>
</protein>
<comment type="similarity">
    <text evidence="4">Belongs to the ubiquitin-conjugating enzyme family.</text>
</comment>
<dbReference type="Gene3D" id="3.10.110.10">
    <property type="entry name" value="Ubiquitin Conjugating Enzyme"/>
    <property type="match status" value="1"/>
</dbReference>
<feature type="domain" description="UBC core" evidence="5">
    <location>
        <begin position="2"/>
        <end position="164"/>
    </location>
</feature>